<evidence type="ECO:0000256" key="3">
    <source>
        <dbReference type="ARBA" id="ARBA00022694"/>
    </source>
</evidence>
<evidence type="ECO:0000256" key="6">
    <source>
        <dbReference type="HAMAP-Rule" id="MF_03056"/>
    </source>
</evidence>
<sequence length="562" mass="61492">MWMPYQCIERCGNLLVAARGSNIELFNLSDGSFISTWKCPTTQGTLKAKPPVKGTTPKLESQDSKSSSVDITIEASSPPTKRRKLSGGDDQDKNSTKDPKEDQKGGQKPTKKEKKLNYRLDAVASGLEAPAVIALAVTSDAQHVIAITGEDKSVRVFSLTSQDGLTHLNELSQRQVPFNSFQMRRLMKSRVMPKRPSALAISEDNTTIFSADKFGDVYSLPLIPSLSPSSPSSTALTNPQNPEKEKPFKPSANELTIHSQRNRKALENQKRQKPPQPQKSEPVFEHTLLLGHVSLLTDVKLAKSGGKNYVITSDRDEHIRISRGIPQTHIIEGFCLGHTEFISRICIPEIRPEILIAGGGDDELFVWKWEKGQLVSKADLKSIVQESMGGEKVSKIAVSHISWVRCEQTDLLLVTVEGIPALFTFHLKDDNTLQHAQTLQLSGNALSVATGIAASDGTPKRVLISIDSTHKAGSTTELRDSTEELTSPFQAFILQDGNLAQDSFALSVVEGNHVSEGAVVGLRNLLYSLENLRKRDGEERGKDGENGVDVAMGEDEAAQIEE</sequence>
<comment type="similarity">
    <text evidence="6">Belongs to the WD repeat TRM82 family.</text>
</comment>
<dbReference type="Gene3D" id="2.130.10.10">
    <property type="entry name" value="YVTN repeat-like/Quinoprotein amine dehydrogenase"/>
    <property type="match status" value="1"/>
</dbReference>
<keyword evidence="8" id="KW-0808">Transferase</keyword>
<feature type="compositionally biased region" description="Basic and acidic residues" evidence="7">
    <location>
        <begin position="536"/>
        <end position="545"/>
    </location>
</feature>
<evidence type="ECO:0000256" key="1">
    <source>
        <dbReference type="ARBA" id="ARBA00004123"/>
    </source>
</evidence>
<comment type="subcellular location">
    <subcellularLocation>
        <location evidence="1 6">Nucleus</location>
    </subcellularLocation>
</comment>
<dbReference type="Proteomes" id="UP000443090">
    <property type="component" value="Unassembled WGS sequence"/>
</dbReference>
<dbReference type="GO" id="GO:0005634">
    <property type="term" value="C:nucleus"/>
    <property type="evidence" value="ECO:0007669"/>
    <property type="project" value="UniProtKB-SubCell"/>
</dbReference>
<feature type="region of interest" description="Disordered" evidence="7">
    <location>
        <begin position="536"/>
        <end position="562"/>
    </location>
</feature>
<keyword evidence="3 6" id="KW-0819">tRNA processing</keyword>
<organism evidence="8 9">
    <name type="scientific">Lachnellula occidentalis</name>
    <dbReference type="NCBI Taxonomy" id="215460"/>
    <lineage>
        <taxon>Eukaryota</taxon>
        <taxon>Fungi</taxon>
        <taxon>Dikarya</taxon>
        <taxon>Ascomycota</taxon>
        <taxon>Pezizomycotina</taxon>
        <taxon>Leotiomycetes</taxon>
        <taxon>Helotiales</taxon>
        <taxon>Lachnaceae</taxon>
        <taxon>Lachnellula</taxon>
    </lineage>
</organism>
<keyword evidence="8" id="KW-0489">Methyltransferase</keyword>
<dbReference type="AlphaFoldDB" id="A0A8H8RT30"/>
<feature type="compositionally biased region" description="Basic and acidic residues" evidence="7">
    <location>
        <begin position="86"/>
        <end position="105"/>
    </location>
</feature>
<evidence type="ECO:0000313" key="8">
    <source>
        <dbReference type="EMBL" id="TVY39124.1"/>
    </source>
</evidence>
<dbReference type="PANTHER" id="PTHR16288:SF0">
    <property type="entry name" value="TRNA (GUANINE-N(7)-)-METHYLTRANSFERASE NON-CATALYTIC SUBUNIT WDR4"/>
    <property type="match status" value="1"/>
</dbReference>
<dbReference type="SUPFAM" id="SSF50978">
    <property type="entry name" value="WD40 repeat-like"/>
    <property type="match status" value="1"/>
</dbReference>
<gene>
    <name evidence="8" type="primary">trm82</name>
    <name evidence="8" type="ORF">LOCC1_G004951</name>
</gene>
<dbReference type="OrthoDB" id="339900at2759"/>
<dbReference type="GO" id="GO:0106004">
    <property type="term" value="P:tRNA (guanine-N7)-methylation"/>
    <property type="evidence" value="ECO:0007669"/>
    <property type="project" value="UniProtKB-UniRule"/>
</dbReference>
<dbReference type="GO" id="GO:0043527">
    <property type="term" value="C:tRNA methyltransferase complex"/>
    <property type="evidence" value="ECO:0007669"/>
    <property type="project" value="TreeGrafter"/>
</dbReference>
<proteinExistence type="inferred from homology"/>
<keyword evidence="5 6" id="KW-0539">Nucleus</keyword>
<dbReference type="SMART" id="SM00320">
    <property type="entry name" value="WD40"/>
    <property type="match status" value="3"/>
</dbReference>
<comment type="pathway">
    <text evidence="6">tRNA modification; N(7)-methylguanine-tRNA biosynthesis.</text>
</comment>
<evidence type="ECO:0000256" key="7">
    <source>
        <dbReference type="SAM" id="MobiDB-lite"/>
    </source>
</evidence>
<dbReference type="UniPathway" id="UPA00989"/>
<evidence type="ECO:0000313" key="9">
    <source>
        <dbReference type="Proteomes" id="UP000443090"/>
    </source>
</evidence>
<feature type="compositionally biased region" description="Polar residues" evidence="7">
    <location>
        <begin position="64"/>
        <end position="79"/>
    </location>
</feature>
<feature type="region of interest" description="Disordered" evidence="7">
    <location>
        <begin position="227"/>
        <end position="255"/>
    </location>
</feature>
<keyword evidence="9" id="KW-1185">Reference proteome</keyword>
<evidence type="ECO:0000256" key="4">
    <source>
        <dbReference type="ARBA" id="ARBA00022737"/>
    </source>
</evidence>
<comment type="caution">
    <text evidence="8">The sequence shown here is derived from an EMBL/GenBank/DDBJ whole genome shotgun (WGS) entry which is preliminary data.</text>
</comment>
<name>A0A8H8RT30_9HELO</name>
<protein>
    <submittedName>
        <fullName evidence="8">tRNA (Guanine-N(7)-)-methyltransferase non-catalytic subunit</fullName>
    </submittedName>
</protein>
<dbReference type="InterPro" id="IPR015943">
    <property type="entry name" value="WD40/YVTN_repeat-like_dom_sf"/>
</dbReference>
<dbReference type="InterPro" id="IPR001680">
    <property type="entry name" value="WD40_rpt"/>
</dbReference>
<evidence type="ECO:0000256" key="5">
    <source>
        <dbReference type="ARBA" id="ARBA00023242"/>
    </source>
</evidence>
<comment type="function">
    <text evidence="6">Required for the formation of N(7)-methylguanine at position 46 (m7G46) in tRNA. In the complex, it is required to stabilize and induce conformational changes of the catalytic subunit.</text>
</comment>
<dbReference type="HAMAP" id="MF_03056">
    <property type="entry name" value="TRM82"/>
    <property type="match status" value="1"/>
</dbReference>
<evidence type="ECO:0000256" key="2">
    <source>
        <dbReference type="ARBA" id="ARBA00022574"/>
    </source>
</evidence>
<dbReference type="InterPro" id="IPR036322">
    <property type="entry name" value="WD40_repeat_dom_sf"/>
</dbReference>
<feature type="region of interest" description="Disordered" evidence="7">
    <location>
        <begin position="44"/>
        <end position="116"/>
    </location>
</feature>
<reference evidence="8 9" key="1">
    <citation type="submission" date="2018-05" db="EMBL/GenBank/DDBJ databases">
        <title>Genome sequencing and assembly of the regulated plant pathogen Lachnellula willkommii and related sister species for the development of diagnostic species identification markers.</title>
        <authorList>
            <person name="Giroux E."/>
            <person name="Bilodeau G."/>
        </authorList>
    </citation>
    <scope>NUCLEOTIDE SEQUENCE [LARGE SCALE GENOMIC DNA]</scope>
    <source>
        <strain evidence="8 9">CBS 160.35</strain>
    </source>
</reference>
<feature type="compositionally biased region" description="Acidic residues" evidence="7">
    <location>
        <begin position="552"/>
        <end position="562"/>
    </location>
</feature>
<dbReference type="EMBL" id="QGMI01000546">
    <property type="protein sequence ID" value="TVY39124.1"/>
    <property type="molecule type" value="Genomic_DNA"/>
</dbReference>
<accession>A0A8H8RT30</accession>
<keyword evidence="4 6" id="KW-0677">Repeat</keyword>
<dbReference type="GO" id="GO:0008168">
    <property type="term" value="F:methyltransferase activity"/>
    <property type="evidence" value="ECO:0007669"/>
    <property type="project" value="UniProtKB-KW"/>
</dbReference>
<dbReference type="GO" id="GO:0005829">
    <property type="term" value="C:cytosol"/>
    <property type="evidence" value="ECO:0007669"/>
    <property type="project" value="TreeGrafter"/>
</dbReference>
<keyword evidence="2 6" id="KW-0853">WD repeat</keyword>
<dbReference type="InterPro" id="IPR028884">
    <property type="entry name" value="Trm82"/>
</dbReference>
<dbReference type="PANTHER" id="PTHR16288">
    <property type="entry name" value="WD40 REPEAT PROTEIN 4"/>
    <property type="match status" value="1"/>
</dbReference>